<dbReference type="GO" id="GO:0031347">
    <property type="term" value="P:regulation of defense response"/>
    <property type="evidence" value="ECO:0007669"/>
    <property type="project" value="UniProtKB-UniRule"/>
</dbReference>
<keyword evidence="5" id="KW-0804">Transcription</keyword>
<feature type="region of interest" description="Disordered" evidence="7">
    <location>
        <begin position="113"/>
        <end position="149"/>
    </location>
</feature>
<evidence type="ECO:0000256" key="4">
    <source>
        <dbReference type="ARBA" id="ARBA00023015"/>
    </source>
</evidence>
<evidence type="ECO:0000256" key="2">
    <source>
        <dbReference type="ARBA" id="ARBA00022819"/>
    </source>
</evidence>
<dbReference type="Pfam" id="PF06200">
    <property type="entry name" value="tify"/>
    <property type="match status" value="1"/>
</dbReference>
<comment type="function">
    <text evidence="6">Repressor of jasmonate responses.</text>
</comment>
<dbReference type="HOGENOM" id="CLU_051749_3_2_1"/>
<keyword evidence="10" id="KW-1185">Reference proteome</keyword>
<dbReference type="Gramene" id="LPERR03G05230.1">
    <property type="protein sequence ID" value="LPERR03G05230.1"/>
    <property type="gene ID" value="LPERR03G05230"/>
</dbReference>
<dbReference type="InterPro" id="IPR010399">
    <property type="entry name" value="Tify_dom"/>
</dbReference>
<protein>
    <recommendedName>
        <fullName evidence="6">Protein TIFY</fullName>
    </recommendedName>
    <alternativeName>
        <fullName evidence="6">Jasmonate ZIM domain-containing protein</fullName>
    </alternativeName>
</protein>
<evidence type="ECO:0000256" key="1">
    <source>
        <dbReference type="ARBA" id="ARBA00008614"/>
    </source>
</evidence>
<dbReference type="STRING" id="77586.A0A0D9VQA1"/>
<evidence type="ECO:0000256" key="5">
    <source>
        <dbReference type="ARBA" id="ARBA00023163"/>
    </source>
</evidence>
<comment type="subcellular location">
    <subcellularLocation>
        <location evidence="6">Nucleus</location>
    </subcellularLocation>
</comment>
<dbReference type="EnsemblPlants" id="LPERR03G05230.1">
    <property type="protein sequence ID" value="LPERR03G05230.1"/>
    <property type="gene ID" value="LPERR03G05230"/>
</dbReference>
<reference evidence="10" key="2">
    <citation type="submission" date="2013-12" db="EMBL/GenBank/DDBJ databases">
        <authorList>
            <person name="Yu Y."/>
            <person name="Lee S."/>
            <person name="de Baynast K."/>
            <person name="Wissotski M."/>
            <person name="Liu L."/>
            <person name="Talag J."/>
            <person name="Goicoechea J."/>
            <person name="Angelova A."/>
            <person name="Jetty R."/>
            <person name="Kudrna D."/>
            <person name="Golser W."/>
            <person name="Rivera L."/>
            <person name="Zhang J."/>
            <person name="Wing R."/>
        </authorList>
    </citation>
    <scope>NUCLEOTIDE SEQUENCE</scope>
</reference>
<dbReference type="eggNOG" id="ENOG502R5YE">
    <property type="taxonomic scope" value="Eukaryota"/>
</dbReference>
<name>A0A0D9VQA1_9ORYZ</name>
<keyword evidence="4" id="KW-0805">Transcription regulation</keyword>
<dbReference type="AlphaFoldDB" id="A0A0D9VQA1"/>
<comment type="similarity">
    <text evidence="1 6">Belongs to the TIFY/JAZ family.</text>
</comment>
<evidence type="ECO:0000313" key="9">
    <source>
        <dbReference type="EnsemblPlants" id="LPERR03G05230.1"/>
    </source>
</evidence>
<dbReference type="InterPro" id="IPR018467">
    <property type="entry name" value="CCT_CS"/>
</dbReference>
<proteinExistence type="inferred from homology"/>
<evidence type="ECO:0000313" key="10">
    <source>
        <dbReference type="Proteomes" id="UP000032180"/>
    </source>
</evidence>
<dbReference type="PROSITE" id="PS51320">
    <property type="entry name" value="TIFY"/>
    <property type="match status" value="1"/>
</dbReference>
<sequence length="168" mass="17483">MASTDPVTRRFAVACGVLSQYVKATSPQLPSSSSSSSPAAAAAEGEEQQFTIFYGGKVVVIDRCSPAMAAELIRYASSSAAAAAAPETTTAPALVDMPIARKASLQRFLAKRKDRATARPSPYGRPAATAAAAEKEMQPPPAKKMKGKAVAAEQDWLALGSLGDMHSR</sequence>
<dbReference type="Proteomes" id="UP000032180">
    <property type="component" value="Chromosome 3"/>
</dbReference>
<organism evidence="9 10">
    <name type="scientific">Leersia perrieri</name>
    <dbReference type="NCBI Taxonomy" id="77586"/>
    <lineage>
        <taxon>Eukaryota</taxon>
        <taxon>Viridiplantae</taxon>
        <taxon>Streptophyta</taxon>
        <taxon>Embryophyta</taxon>
        <taxon>Tracheophyta</taxon>
        <taxon>Spermatophyta</taxon>
        <taxon>Magnoliopsida</taxon>
        <taxon>Liliopsida</taxon>
        <taxon>Poales</taxon>
        <taxon>Poaceae</taxon>
        <taxon>BOP clade</taxon>
        <taxon>Oryzoideae</taxon>
        <taxon>Oryzeae</taxon>
        <taxon>Oryzinae</taxon>
        <taxon>Leersia</taxon>
    </lineage>
</organism>
<feature type="domain" description="Tify" evidence="8">
    <location>
        <begin position="43"/>
        <end position="78"/>
    </location>
</feature>
<reference evidence="9 10" key="1">
    <citation type="submission" date="2012-08" db="EMBL/GenBank/DDBJ databases">
        <title>Oryza genome evolution.</title>
        <authorList>
            <person name="Wing R.A."/>
        </authorList>
    </citation>
    <scope>NUCLEOTIDE SEQUENCE</scope>
</reference>
<comment type="domain">
    <text evidence="6">The jas domain is required for interaction with COI1.</text>
</comment>
<dbReference type="PANTHER" id="PTHR33077:SF59">
    <property type="entry name" value="PROTEIN TIFY 11A"/>
    <property type="match status" value="1"/>
</dbReference>
<keyword evidence="6" id="KW-0539">Nucleus</keyword>
<dbReference type="Pfam" id="PF09425">
    <property type="entry name" value="Jas_motif"/>
    <property type="match status" value="1"/>
</dbReference>
<keyword evidence="3" id="KW-0832">Ubl conjugation</keyword>
<evidence type="ECO:0000259" key="8">
    <source>
        <dbReference type="PROSITE" id="PS51320"/>
    </source>
</evidence>
<dbReference type="InterPro" id="IPR040390">
    <property type="entry name" value="TIFY/JAZ"/>
</dbReference>
<reference evidence="9" key="3">
    <citation type="submission" date="2015-04" db="UniProtKB">
        <authorList>
            <consortium name="EnsemblPlants"/>
        </authorList>
    </citation>
    <scope>IDENTIFICATION</scope>
</reference>
<dbReference type="GO" id="GO:0005634">
    <property type="term" value="C:nucleus"/>
    <property type="evidence" value="ECO:0007669"/>
    <property type="project" value="UniProtKB-SubCell"/>
</dbReference>
<evidence type="ECO:0000256" key="3">
    <source>
        <dbReference type="ARBA" id="ARBA00022843"/>
    </source>
</evidence>
<keyword evidence="2 6" id="KW-1184">Jasmonic acid signaling pathway</keyword>
<dbReference type="GO" id="GO:0009611">
    <property type="term" value="P:response to wounding"/>
    <property type="evidence" value="ECO:0007669"/>
    <property type="project" value="UniProtKB-UniRule"/>
</dbReference>
<accession>A0A0D9VQA1</accession>
<dbReference type="PANTHER" id="PTHR33077">
    <property type="entry name" value="PROTEIN TIFY 4A-RELATED-RELATED"/>
    <property type="match status" value="1"/>
</dbReference>
<evidence type="ECO:0000256" key="6">
    <source>
        <dbReference type="RuleBase" id="RU369065"/>
    </source>
</evidence>
<evidence type="ECO:0000256" key="7">
    <source>
        <dbReference type="SAM" id="MobiDB-lite"/>
    </source>
</evidence>
<dbReference type="GO" id="GO:2000022">
    <property type="term" value="P:regulation of jasmonic acid mediated signaling pathway"/>
    <property type="evidence" value="ECO:0007669"/>
    <property type="project" value="UniProtKB-UniRule"/>
</dbReference>